<dbReference type="Proteomes" id="UP001372834">
    <property type="component" value="Unassembled WGS sequence"/>
</dbReference>
<name>A0AAN8NPZ6_POLSC</name>
<dbReference type="EMBL" id="JAWJWE010000043">
    <property type="protein sequence ID" value="KAK6617743.1"/>
    <property type="molecule type" value="Genomic_DNA"/>
</dbReference>
<protein>
    <submittedName>
        <fullName evidence="1">Uncharacterized protein</fullName>
    </submittedName>
</protein>
<organism evidence="1 2">
    <name type="scientific">Polyplax serrata</name>
    <name type="common">Common mouse louse</name>
    <dbReference type="NCBI Taxonomy" id="468196"/>
    <lineage>
        <taxon>Eukaryota</taxon>
        <taxon>Metazoa</taxon>
        <taxon>Ecdysozoa</taxon>
        <taxon>Arthropoda</taxon>
        <taxon>Hexapoda</taxon>
        <taxon>Insecta</taxon>
        <taxon>Pterygota</taxon>
        <taxon>Neoptera</taxon>
        <taxon>Paraneoptera</taxon>
        <taxon>Psocodea</taxon>
        <taxon>Troctomorpha</taxon>
        <taxon>Phthiraptera</taxon>
        <taxon>Anoplura</taxon>
        <taxon>Polyplacidae</taxon>
        <taxon>Polyplax</taxon>
    </lineage>
</organism>
<evidence type="ECO:0000313" key="2">
    <source>
        <dbReference type="Proteomes" id="UP001372834"/>
    </source>
</evidence>
<accession>A0AAN8NPZ6</accession>
<dbReference type="AlphaFoldDB" id="A0AAN8NPZ6"/>
<proteinExistence type="predicted"/>
<comment type="caution">
    <text evidence="1">The sequence shown here is derived from an EMBL/GenBank/DDBJ whole genome shotgun (WGS) entry which is preliminary data.</text>
</comment>
<evidence type="ECO:0000313" key="1">
    <source>
        <dbReference type="EMBL" id="KAK6617743.1"/>
    </source>
</evidence>
<gene>
    <name evidence="1" type="ORF">RUM43_013971</name>
</gene>
<reference evidence="1 2" key="1">
    <citation type="submission" date="2023-10" db="EMBL/GenBank/DDBJ databases">
        <title>Genomes of two closely related lineages of the louse Polyplax serrata with different host specificities.</title>
        <authorList>
            <person name="Martinu J."/>
            <person name="Tarabai H."/>
            <person name="Stefka J."/>
            <person name="Hypsa V."/>
        </authorList>
    </citation>
    <scope>NUCLEOTIDE SEQUENCE [LARGE SCALE GENOMIC DNA]</scope>
    <source>
        <strain evidence="1">HR10_N</strain>
    </source>
</reference>
<sequence length="139" mass="16212">MPLDRILTSKRVALTSVADDSSDDGFPDYRSGVTYDAYPTTGQKNFSSDESLRKFLRISSKENLILTFVEPIDRILPPMEWQIWVRRVTLRNLDHQLSSSDLCLFDFTNRQLIYQNWRFIKGYLLILLRRTSVNSSNSD</sequence>